<evidence type="ECO:0000313" key="2">
    <source>
        <dbReference type="EMBL" id="EYC39715.1"/>
    </source>
</evidence>
<dbReference type="AlphaFoldDB" id="A0A016WJ88"/>
<feature type="chain" id="PRO_5001494609" evidence="1">
    <location>
        <begin position="26"/>
        <end position="67"/>
    </location>
</feature>
<reference evidence="3" key="1">
    <citation type="journal article" date="2015" name="Nat. Genet.">
        <title>The genome and transcriptome of the zoonotic hookworm Ancylostoma ceylanicum identify infection-specific gene families.</title>
        <authorList>
            <person name="Schwarz E.M."/>
            <person name="Hu Y."/>
            <person name="Antoshechkin I."/>
            <person name="Miller M.M."/>
            <person name="Sternberg P.W."/>
            <person name="Aroian R.V."/>
        </authorList>
    </citation>
    <scope>NUCLEOTIDE SEQUENCE</scope>
    <source>
        <strain evidence="3">HY135</strain>
    </source>
</reference>
<accession>A0A016WJ88</accession>
<protein>
    <submittedName>
        <fullName evidence="2">Uncharacterized protein</fullName>
    </submittedName>
</protein>
<keyword evidence="3" id="KW-1185">Reference proteome</keyword>
<feature type="signal peptide" evidence="1">
    <location>
        <begin position="1"/>
        <end position="25"/>
    </location>
</feature>
<keyword evidence="1" id="KW-0732">Signal</keyword>
<evidence type="ECO:0000256" key="1">
    <source>
        <dbReference type="SAM" id="SignalP"/>
    </source>
</evidence>
<gene>
    <name evidence="2" type="primary">Acey_s0643.g1055</name>
    <name evidence="2" type="ORF">Y032_0643g1055</name>
</gene>
<name>A0A016WJ88_9BILA</name>
<sequence length="67" mass="7739">MNRLFICLALFVIVDMILFEAHVAAFRKELQLSDAAYDGACTLYCQHRVCPSPLHLHRYGFDRVLPE</sequence>
<organism evidence="2 3">
    <name type="scientific">Ancylostoma ceylanicum</name>
    <dbReference type="NCBI Taxonomy" id="53326"/>
    <lineage>
        <taxon>Eukaryota</taxon>
        <taxon>Metazoa</taxon>
        <taxon>Ecdysozoa</taxon>
        <taxon>Nematoda</taxon>
        <taxon>Chromadorea</taxon>
        <taxon>Rhabditida</taxon>
        <taxon>Rhabditina</taxon>
        <taxon>Rhabditomorpha</taxon>
        <taxon>Strongyloidea</taxon>
        <taxon>Ancylostomatidae</taxon>
        <taxon>Ancylostomatinae</taxon>
        <taxon>Ancylostoma</taxon>
    </lineage>
</organism>
<comment type="caution">
    <text evidence="2">The sequence shown here is derived from an EMBL/GenBank/DDBJ whole genome shotgun (WGS) entry which is preliminary data.</text>
</comment>
<proteinExistence type="predicted"/>
<dbReference type="Proteomes" id="UP000024635">
    <property type="component" value="Unassembled WGS sequence"/>
</dbReference>
<dbReference type="EMBL" id="JARK01000243">
    <property type="protein sequence ID" value="EYC39715.1"/>
    <property type="molecule type" value="Genomic_DNA"/>
</dbReference>
<evidence type="ECO:0000313" key="3">
    <source>
        <dbReference type="Proteomes" id="UP000024635"/>
    </source>
</evidence>